<evidence type="ECO:0000256" key="1">
    <source>
        <dbReference type="ARBA" id="ARBA00009196"/>
    </source>
</evidence>
<protein>
    <recommendedName>
        <fullName evidence="2">non-specific serine/threonine protein kinase</fullName>
        <ecNumber evidence="2">2.7.11.1</ecNumber>
    </recommendedName>
</protein>
<dbReference type="InterPro" id="IPR000687">
    <property type="entry name" value="RIO_kinase"/>
</dbReference>
<evidence type="ECO:0000256" key="5">
    <source>
        <dbReference type="ARBA" id="ARBA00022723"/>
    </source>
</evidence>
<sequence length="749" mass="82524">MPFVTGQFSDADDSGSDVEATPASMGRAASGKPAAAHAVAASASVHASDDEDEDELDRLQDELYDDIEALRTLQREDGDGSDADGVDQGDGDDDDAAAEFDQDITIDDQWFDSSKDFTKQFNRMRAHMAALAPPSAPAASSVAGGAAYAQADGPAAVPGAGGRLRIARSSGAATEPAAASRADADPDARMAIKGQILTRIEAKMRKADQESAELLKKYSGRINLNDLFSSDNRAGNKKGDDSKYLNKDKSDRATVEQVLDPRTRMILFKMLNKDVIYKINGCISTGKEANVYHAVTHGEEHRAIKIYKTSILTFKDRDRYVAGEFRFRHGYSKSNPRKMVQTWAEKEMRNLKRLHVAGIPCPEPLLLRLHVLLMTFIGDKKGWAAPRLKDAVITDEATYRDVYRQLLRVLWTMYHKCKLVHADFSEYNLLYHKSTVYVIDVSQSVEHDHPHALEFLRKDCTNVVDYFRKRLTEQIMTLREVFDFVVSGLDVFKAYLAEHEPGVPLVDETLTEAENERAILDRYLDHVHAKIALRPKTYLDAAEVQTSEQVFKNVFIPRTLLDVDAAEHDVQKMRSGNDSDVLYKTVTGIDVGRRKDAPAGAAAGPAAGDRAGKSEPAHASRSDGKAAALPGAHRSGDDDETRAEPPQDPAAARDADDADEIDGSNDSDASDDDGSDDEDGSEGEGEGEDGRPRKARGTAAAGPKRLEDKDAKKERKRLAKEEKREKRKTKVPKSVKKRKEKVAADRKRK</sequence>
<keyword evidence="5" id="KW-0479">Metal-binding</keyword>
<feature type="compositionally biased region" description="Low complexity" evidence="12">
    <location>
        <begin position="598"/>
        <end position="609"/>
    </location>
</feature>
<dbReference type="GO" id="GO:0004674">
    <property type="term" value="F:protein serine/threonine kinase activity"/>
    <property type="evidence" value="ECO:0007669"/>
    <property type="project" value="UniProtKB-EC"/>
</dbReference>
<dbReference type="EC" id="2.7.11.1" evidence="2"/>
<evidence type="ECO:0000256" key="3">
    <source>
        <dbReference type="ARBA" id="ARBA00022527"/>
    </source>
</evidence>
<feature type="compositionally biased region" description="Acidic residues" evidence="12">
    <location>
        <begin position="49"/>
        <end position="67"/>
    </location>
</feature>
<feature type="compositionally biased region" description="Basic residues" evidence="12">
    <location>
        <begin position="725"/>
        <end position="740"/>
    </location>
</feature>
<feature type="compositionally biased region" description="Basic and acidic residues" evidence="12">
    <location>
        <begin position="610"/>
        <end position="624"/>
    </location>
</feature>
<comment type="similarity">
    <text evidence="1">Belongs to the protein kinase superfamily. RIO-type Ser/Thr kinase family.</text>
</comment>
<comment type="catalytic activity">
    <reaction evidence="10">
        <text>L-threonyl-[protein] + ATP = O-phospho-L-threonyl-[protein] + ADP + H(+)</text>
        <dbReference type="Rhea" id="RHEA:46608"/>
        <dbReference type="Rhea" id="RHEA-COMP:11060"/>
        <dbReference type="Rhea" id="RHEA-COMP:11605"/>
        <dbReference type="ChEBI" id="CHEBI:15378"/>
        <dbReference type="ChEBI" id="CHEBI:30013"/>
        <dbReference type="ChEBI" id="CHEBI:30616"/>
        <dbReference type="ChEBI" id="CHEBI:61977"/>
        <dbReference type="ChEBI" id="CHEBI:456216"/>
        <dbReference type="EC" id="2.7.11.1"/>
    </reaction>
</comment>
<gene>
    <name evidence="14" type="primary">rio1</name>
    <name evidence="14" type="ORF">HK105_207390</name>
</gene>
<dbReference type="CDD" id="cd05147">
    <property type="entry name" value="RIO1_euk"/>
    <property type="match status" value="1"/>
</dbReference>
<dbReference type="InterPro" id="IPR018935">
    <property type="entry name" value="RIO_kinase_CS"/>
</dbReference>
<evidence type="ECO:0000256" key="8">
    <source>
        <dbReference type="ARBA" id="ARBA00022840"/>
    </source>
</evidence>
<dbReference type="Pfam" id="PF01163">
    <property type="entry name" value="RIO1"/>
    <property type="match status" value="1"/>
</dbReference>
<proteinExistence type="inferred from homology"/>
<dbReference type="InterPro" id="IPR018934">
    <property type="entry name" value="RIO_dom"/>
</dbReference>
<feature type="domain" description="RIO kinase" evidence="13">
    <location>
        <begin position="248"/>
        <end position="487"/>
    </location>
</feature>
<dbReference type="Gene3D" id="3.30.200.20">
    <property type="entry name" value="Phosphorylase Kinase, domain 1"/>
    <property type="match status" value="1"/>
</dbReference>
<dbReference type="SMART" id="SM00090">
    <property type="entry name" value="RIO"/>
    <property type="match status" value="1"/>
</dbReference>
<dbReference type="PROSITE" id="PS01245">
    <property type="entry name" value="RIO1"/>
    <property type="match status" value="1"/>
</dbReference>
<evidence type="ECO:0000256" key="2">
    <source>
        <dbReference type="ARBA" id="ARBA00012513"/>
    </source>
</evidence>
<dbReference type="EMBL" id="JADGIZ020000051">
    <property type="protein sequence ID" value="KAL2913149.1"/>
    <property type="molecule type" value="Genomic_DNA"/>
</dbReference>
<evidence type="ECO:0000259" key="13">
    <source>
        <dbReference type="SMART" id="SM00090"/>
    </source>
</evidence>
<keyword evidence="8" id="KW-0067">ATP-binding</keyword>
<dbReference type="PANTHER" id="PTHR45723">
    <property type="entry name" value="SERINE/THREONINE-PROTEIN KINASE RIO1"/>
    <property type="match status" value="1"/>
</dbReference>
<comment type="caution">
    <text evidence="14">The sequence shown here is derived from an EMBL/GenBank/DDBJ whole genome shotgun (WGS) entry which is preliminary data.</text>
</comment>
<evidence type="ECO:0000256" key="4">
    <source>
        <dbReference type="ARBA" id="ARBA00022679"/>
    </source>
</evidence>
<dbReference type="InterPro" id="IPR051272">
    <property type="entry name" value="RIO-type_Ser/Thr_kinase"/>
</dbReference>
<evidence type="ECO:0000256" key="11">
    <source>
        <dbReference type="ARBA" id="ARBA00048679"/>
    </source>
</evidence>
<keyword evidence="7 14" id="KW-0418">Kinase</keyword>
<dbReference type="InterPro" id="IPR011009">
    <property type="entry name" value="Kinase-like_dom_sf"/>
</dbReference>
<organism evidence="14 15">
    <name type="scientific">Polyrhizophydium stewartii</name>
    <dbReference type="NCBI Taxonomy" id="2732419"/>
    <lineage>
        <taxon>Eukaryota</taxon>
        <taxon>Fungi</taxon>
        <taxon>Fungi incertae sedis</taxon>
        <taxon>Chytridiomycota</taxon>
        <taxon>Chytridiomycota incertae sedis</taxon>
        <taxon>Chytridiomycetes</taxon>
        <taxon>Rhizophydiales</taxon>
        <taxon>Rhizophydiales incertae sedis</taxon>
        <taxon>Polyrhizophydium</taxon>
    </lineage>
</organism>
<evidence type="ECO:0000256" key="6">
    <source>
        <dbReference type="ARBA" id="ARBA00022741"/>
    </source>
</evidence>
<keyword evidence="4 14" id="KW-0808">Transferase</keyword>
<name>A0ABR4N0V0_9FUNG</name>
<evidence type="ECO:0000256" key="12">
    <source>
        <dbReference type="SAM" id="MobiDB-lite"/>
    </source>
</evidence>
<evidence type="ECO:0000256" key="7">
    <source>
        <dbReference type="ARBA" id="ARBA00022777"/>
    </source>
</evidence>
<dbReference type="Gene3D" id="1.10.510.10">
    <property type="entry name" value="Transferase(Phosphotransferase) domain 1"/>
    <property type="match status" value="1"/>
</dbReference>
<accession>A0ABR4N0V0</accession>
<feature type="compositionally biased region" description="Acidic residues" evidence="12">
    <location>
        <begin position="79"/>
        <end position="105"/>
    </location>
</feature>
<feature type="region of interest" description="Disordered" evidence="12">
    <location>
        <begin position="1"/>
        <end position="105"/>
    </location>
</feature>
<reference evidence="14 15" key="1">
    <citation type="submission" date="2023-09" db="EMBL/GenBank/DDBJ databases">
        <title>Pangenome analysis of Batrachochytrium dendrobatidis and related Chytrids.</title>
        <authorList>
            <person name="Yacoub M.N."/>
            <person name="Stajich J.E."/>
            <person name="James T.Y."/>
        </authorList>
    </citation>
    <scope>NUCLEOTIDE SEQUENCE [LARGE SCALE GENOMIC DNA]</scope>
    <source>
        <strain evidence="14 15">JEL0888</strain>
    </source>
</reference>
<dbReference type="Proteomes" id="UP001527925">
    <property type="component" value="Unassembled WGS sequence"/>
</dbReference>
<evidence type="ECO:0000313" key="15">
    <source>
        <dbReference type="Proteomes" id="UP001527925"/>
    </source>
</evidence>
<keyword evidence="6" id="KW-0547">Nucleotide-binding</keyword>
<feature type="compositionally biased region" description="Acidic residues" evidence="12">
    <location>
        <begin position="656"/>
        <end position="687"/>
    </location>
</feature>
<keyword evidence="15" id="KW-1185">Reference proteome</keyword>
<comment type="catalytic activity">
    <reaction evidence="11">
        <text>L-seryl-[protein] + ATP = O-phospho-L-seryl-[protein] + ADP + H(+)</text>
        <dbReference type="Rhea" id="RHEA:17989"/>
        <dbReference type="Rhea" id="RHEA-COMP:9863"/>
        <dbReference type="Rhea" id="RHEA-COMP:11604"/>
        <dbReference type="ChEBI" id="CHEBI:15378"/>
        <dbReference type="ChEBI" id="CHEBI:29999"/>
        <dbReference type="ChEBI" id="CHEBI:30616"/>
        <dbReference type="ChEBI" id="CHEBI:83421"/>
        <dbReference type="ChEBI" id="CHEBI:456216"/>
        <dbReference type="EC" id="2.7.11.1"/>
    </reaction>
</comment>
<evidence type="ECO:0000256" key="9">
    <source>
        <dbReference type="ARBA" id="ARBA00022842"/>
    </source>
</evidence>
<keyword evidence="9" id="KW-0460">Magnesium</keyword>
<dbReference type="SUPFAM" id="SSF56112">
    <property type="entry name" value="Protein kinase-like (PK-like)"/>
    <property type="match status" value="1"/>
</dbReference>
<feature type="region of interest" description="Disordered" evidence="12">
    <location>
        <begin position="594"/>
        <end position="749"/>
    </location>
</feature>
<evidence type="ECO:0000256" key="10">
    <source>
        <dbReference type="ARBA" id="ARBA00047899"/>
    </source>
</evidence>
<feature type="compositionally biased region" description="Low complexity" evidence="12">
    <location>
        <begin position="34"/>
        <end position="46"/>
    </location>
</feature>
<feature type="compositionally biased region" description="Basic and acidic residues" evidence="12">
    <location>
        <begin position="704"/>
        <end position="724"/>
    </location>
</feature>
<keyword evidence="3" id="KW-0723">Serine/threonine-protein kinase</keyword>
<evidence type="ECO:0000313" key="14">
    <source>
        <dbReference type="EMBL" id="KAL2913149.1"/>
    </source>
</evidence>